<dbReference type="AlphaFoldDB" id="A0A5D4K5L2"/>
<comment type="caution">
    <text evidence="1">The sequence shown here is derived from an EMBL/GenBank/DDBJ whole genome shotgun (WGS) entry which is preliminary data.</text>
</comment>
<proteinExistence type="predicted"/>
<dbReference type="Proteomes" id="UP000323317">
    <property type="component" value="Unassembled WGS sequence"/>
</dbReference>
<accession>A0A5D4K5L2</accession>
<evidence type="ECO:0000313" key="1">
    <source>
        <dbReference type="EMBL" id="TYR72701.1"/>
    </source>
</evidence>
<reference evidence="1 2" key="1">
    <citation type="submission" date="2019-08" db="EMBL/GenBank/DDBJ databases">
        <title>Bacillus genomes from the desert of Cuatro Cienegas, Coahuila.</title>
        <authorList>
            <person name="Olmedo-Alvarez G."/>
        </authorList>
    </citation>
    <scope>NUCLEOTIDE SEQUENCE [LARGE SCALE GENOMIC DNA]</scope>
    <source>
        <strain evidence="1 2">CH40_1T</strain>
    </source>
</reference>
<dbReference type="RefSeq" id="WP_148948804.1">
    <property type="nucleotide sequence ID" value="NZ_VTEH01000028.1"/>
</dbReference>
<name>A0A5D4K5L2_9BACI</name>
<protein>
    <submittedName>
        <fullName evidence="1">Uncharacterized protein</fullName>
    </submittedName>
</protein>
<organism evidence="1 2">
    <name type="scientific">Rossellomorea vietnamensis</name>
    <dbReference type="NCBI Taxonomy" id="218284"/>
    <lineage>
        <taxon>Bacteria</taxon>
        <taxon>Bacillati</taxon>
        <taxon>Bacillota</taxon>
        <taxon>Bacilli</taxon>
        <taxon>Bacillales</taxon>
        <taxon>Bacillaceae</taxon>
        <taxon>Rossellomorea</taxon>
    </lineage>
</organism>
<dbReference type="EMBL" id="VTEH01000028">
    <property type="protein sequence ID" value="TYR72701.1"/>
    <property type="molecule type" value="Genomic_DNA"/>
</dbReference>
<gene>
    <name evidence="1" type="ORF">FZC79_22010</name>
</gene>
<sequence length="125" mass="14800">MNSKLNYYRSELKSKNVPKYKLIGITTELILNTSIFLKNEDIIPFLDAVYNLTYKEYIIKSRTMILARTARDIYKMENKEYESARKRLLDFVSIYLEKSAHINEMKNSSNNDFSKWMDGIKDGHN</sequence>
<evidence type="ECO:0000313" key="2">
    <source>
        <dbReference type="Proteomes" id="UP000323317"/>
    </source>
</evidence>